<feature type="transmembrane region" description="Helical" evidence="1">
    <location>
        <begin position="55"/>
        <end position="77"/>
    </location>
</feature>
<feature type="transmembrane region" description="Helical" evidence="1">
    <location>
        <begin position="83"/>
        <end position="104"/>
    </location>
</feature>
<dbReference type="AlphaFoldDB" id="A0A239F0Q1"/>
<keyword evidence="1" id="KW-0472">Membrane</keyword>
<proteinExistence type="predicted"/>
<protein>
    <submittedName>
        <fullName evidence="2">Uncharacterized protein</fullName>
    </submittedName>
</protein>
<evidence type="ECO:0000256" key="1">
    <source>
        <dbReference type="SAM" id="Phobius"/>
    </source>
</evidence>
<sequence length="117" mass="14103">MDLESVILWLMGFLLFAFKLIYNIPIVMFFWLHYDNNRILTIKKAEKIKQINNGFLIFNVVSYVPYFYMYYLLTIIYDRLPPLWITIIPIICSWVNIKLSNNFLKKATEDIKPKEVK</sequence>
<feature type="transmembrane region" description="Helical" evidence="1">
    <location>
        <begin position="6"/>
        <end position="34"/>
    </location>
</feature>
<keyword evidence="1" id="KW-0812">Transmembrane</keyword>
<dbReference type="Proteomes" id="UP000198304">
    <property type="component" value="Unassembled WGS sequence"/>
</dbReference>
<dbReference type="RefSeq" id="WP_089283298.1">
    <property type="nucleotide sequence ID" value="NZ_FZOJ01000011.1"/>
</dbReference>
<reference evidence="2 3" key="1">
    <citation type="submission" date="2017-06" db="EMBL/GenBank/DDBJ databases">
        <authorList>
            <person name="Kim H.J."/>
            <person name="Triplett B.A."/>
        </authorList>
    </citation>
    <scope>NUCLEOTIDE SEQUENCE [LARGE SCALE GENOMIC DNA]</scope>
    <source>
        <strain evidence="2 3">SCA</strain>
    </source>
</reference>
<evidence type="ECO:0000313" key="2">
    <source>
        <dbReference type="EMBL" id="SNS50415.1"/>
    </source>
</evidence>
<evidence type="ECO:0000313" key="3">
    <source>
        <dbReference type="Proteomes" id="UP000198304"/>
    </source>
</evidence>
<name>A0A239F0Q1_9FIRM</name>
<keyword evidence="3" id="KW-1185">Reference proteome</keyword>
<organism evidence="2 3">
    <name type="scientific">Anaerovirgula multivorans</name>
    <dbReference type="NCBI Taxonomy" id="312168"/>
    <lineage>
        <taxon>Bacteria</taxon>
        <taxon>Bacillati</taxon>
        <taxon>Bacillota</taxon>
        <taxon>Clostridia</taxon>
        <taxon>Peptostreptococcales</taxon>
        <taxon>Natronincolaceae</taxon>
        <taxon>Anaerovirgula</taxon>
    </lineage>
</organism>
<accession>A0A239F0Q1</accession>
<dbReference type="EMBL" id="FZOJ01000011">
    <property type="protein sequence ID" value="SNS50415.1"/>
    <property type="molecule type" value="Genomic_DNA"/>
</dbReference>
<gene>
    <name evidence="2" type="ORF">SAMN05446037_1011130</name>
</gene>
<keyword evidence="1" id="KW-1133">Transmembrane helix</keyword>